<dbReference type="EMBL" id="QGNW01002414">
    <property type="protein sequence ID" value="RVW19951.1"/>
    <property type="molecule type" value="Genomic_DNA"/>
</dbReference>
<reference evidence="1 2" key="1">
    <citation type="journal article" date="2018" name="PLoS Genet.">
        <title>Population sequencing reveals clonal diversity and ancestral inbreeding in the grapevine cultivar Chardonnay.</title>
        <authorList>
            <person name="Roach M.J."/>
            <person name="Johnson D.L."/>
            <person name="Bohlmann J."/>
            <person name="van Vuuren H.J."/>
            <person name="Jones S.J."/>
            <person name="Pretorius I.S."/>
            <person name="Schmidt S.A."/>
            <person name="Borneman A.R."/>
        </authorList>
    </citation>
    <scope>NUCLEOTIDE SEQUENCE [LARGE SCALE GENOMIC DNA]</scope>
    <source>
        <strain evidence="2">cv. Chardonnay</strain>
        <tissue evidence="1">Leaf</tissue>
    </source>
</reference>
<dbReference type="AlphaFoldDB" id="A0A438C9N2"/>
<evidence type="ECO:0000313" key="2">
    <source>
        <dbReference type="Proteomes" id="UP000288805"/>
    </source>
</evidence>
<dbReference type="Proteomes" id="UP000288805">
    <property type="component" value="Unassembled WGS sequence"/>
</dbReference>
<evidence type="ECO:0000313" key="1">
    <source>
        <dbReference type="EMBL" id="RVW19951.1"/>
    </source>
</evidence>
<gene>
    <name evidence="1" type="ORF">CK203_114886</name>
</gene>
<comment type="caution">
    <text evidence="1">The sequence shown here is derived from an EMBL/GenBank/DDBJ whole genome shotgun (WGS) entry which is preliminary data.</text>
</comment>
<organism evidence="1 2">
    <name type="scientific">Vitis vinifera</name>
    <name type="common">Grape</name>
    <dbReference type="NCBI Taxonomy" id="29760"/>
    <lineage>
        <taxon>Eukaryota</taxon>
        <taxon>Viridiplantae</taxon>
        <taxon>Streptophyta</taxon>
        <taxon>Embryophyta</taxon>
        <taxon>Tracheophyta</taxon>
        <taxon>Spermatophyta</taxon>
        <taxon>Magnoliopsida</taxon>
        <taxon>eudicotyledons</taxon>
        <taxon>Gunneridae</taxon>
        <taxon>Pentapetalae</taxon>
        <taxon>rosids</taxon>
        <taxon>Vitales</taxon>
        <taxon>Vitaceae</taxon>
        <taxon>Viteae</taxon>
        <taxon>Vitis</taxon>
    </lineage>
</organism>
<protein>
    <submittedName>
        <fullName evidence="1">Uncharacterized protein</fullName>
    </submittedName>
</protein>
<name>A0A438C9N2_VITVI</name>
<sequence>MTMEIVRSLGMGWFLEWGFVNVRCTIGEVLVFWNNRLVDLIGLEVGEFSILCRFKNRVDEFVWVFIAFPLECKSGTGLTASMKRFFAIINELELRDLLLVRGPLTWCEPRKLLETPGAIYTKPLEGRVWKVLEMPRDVHTSLHYGGRHERSPRLSKEF</sequence>
<accession>A0A438C9N2</accession>
<proteinExistence type="predicted"/>